<dbReference type="Proteomes" id="UP000310719">
    <property type="component" value="Chromosome"/>
</dbReference>
<accession>A0A4V6JKG7</accession>
<evidence type="ECO:0000313" key="2">
    <source>
        <dbReference type="EMBL" id="VTP76153.1"/>
    </source>
</evidence>
<organism evidence="2 3">
    <name type="scientific">Leclercia adecarboxylata</name>
    <dbReference type="NCBI Taxonomy" id="83655"/>
    <lineage>
        <taxon>Bacteria</taxon>
        <taxon>Pseudomonadati</taxon>
        <taxon>Pseudomonadota</taxon>
        <taxon>Gammaproteobacteria</taxon>
        <taxon>Enterobacterales</taxon>
        <taxon>Enterobacteriaceae</taxon>
        <taxon>Leclercia</taxon>
    </lineage>
</organism>
<sequence>MGILYSHAASKETKAKNARPKPVQVIREVALKRRRAMLFSNSAITSTPATSLIAAMTSAQQQTACGEVRHLPPGDKHPDEHLQHHQLFQADAPLEQRKTRAAVFRQRAFL</sequence>
<dbReference type="EMBL" id="LR590464">
    <property type="protein sequence ID" value="VTP76153.1"/>
    <property type="molecule type" value="Genomic_DNA"/>
</dbReference>
<feature type="region of interest" description="Disordered" evidence="1">
    <location>
        <begin position="1"/>
        <end position="21"/>
    </location>
</feature>
<dbReference type="AlphaFoldDB" id="A0A4V6JKG7"/>
<gene>
    <name evidence="2" type="ORF">NCTC13032_05753</name>
</gene>
<reference evidence="2 3" key="1">
    <citation type="submission" date="2019-05" db="EMBL/GenBank/DDBJ databases">
        <authorList>
            <consortium name="Pathogen Informatics"/>
        </authorList>
    </citation>
    <scope>NUCLEOTIDE SEQUENCE [LARGE SCALE GENOMIC DNA]</scope>
    <source>
        <strain evidence="2 3">NCTC13032</strain>
    </source>
</reference>
<evidence type="ECO:0000313" key="3">
    <source>
        <dbReference type="Proteomes" id="UP000310719"/>
    </source>
</evidence>
<proteinExistence type="predicted"/>
<protein>
    <submittedName>
        <fullName evidence="2">Uncharacterized protein</fullName>
    </submittedName>
</protein>
<name>A0A4V6JKG7_9ENTR</name>
<evidence type="ECO:0000256" key="1">
    <source>
        <dbReference type="SAM" id="MobiDB-lite"/>
    </source>
</evidence>